<dbReference type="EMBL" id="JAAXKY010000015">
    <property type="protein sequence ID" value="NMH76927.1"/>
    <property type="molecule type" value="Genomic_DNA"/>
</dbReference>
<keyword evidence="2" id="KW-1185">Reference proteome</keyword>
<reference evidence="1 2" key="1">
    <citation type="submission" date="2020-04" db="EMBL/GenBank/DDBJ databases">
        <authorList>
            <person name="Klaysubun C."/>
            <person name="Duangmal K."/>
            <person name="Lipun K."/>
        </authorList>
    </citation>
    <scope>NUCLEOTIDE SEQUENCE [LARGE SCALE GENOMIC DNA]</scope>
    <source>
        <strain evidence="1 2">JCM 11839</strain>
    </source>
</reference>
<name>A0ABX1RA76_9PSEU</name>
<dbReference type="Proteomes" id="UP001296706">
    <property type="component" value="Unassembled WGS sequence"/>
</dbReference>
<dbReference type="RefSeq" id="WP_211173915.1">
    <property type="nucleotide sequence ID" value="NZ_JAAXKY010000015.1"/>
</dbReference>
<proteinExistence type="predicted"/>
<protein>
    <submittedName>
        <fullName evidence="1">Uncharacterized protein</fullName>
    </submittedName>
</protein>
<gene>
    <name evidence="1" type="ORF">HF577_07430</name>
</gene>
<evidence type="ECO:0000313" key="1">
    <source>
        <dbReference type="EMBL" id="NMH76927.1"/>
    </source>
</evidence>
<accession>A0ABX1RA76</accession>
<organism evidence="1 2">
    <name type="scientific">Pseudonocardia xinjiangensis</name>
    <dbReference type="NCBI Taxonomy" id="75289"/>
    <lineage>
        <taxon>Bacteria</taxon>
        <taxon>Bacillati</taxon>
        <taxon>Actinomycetota</taxon>
        <taxon>Actinomycetes</taxon>
        <taxon>Pseudonocardiales</taxon>
        <taxon>Pseudonocardiaceae</taxon>
        <taxon>Pseudonocardia</taxon>
    </lineage>
</organism>
<evidence type="ECO:0000313" key="2">
    <source>
        <dbReference type="Proteomes" id="UP001296706"/>
    </source>
</evidence>
<comment type="caution">
    <text evidence="1">The sequence shown here is derived from an EMBL/GenBank/DDBJ whole genome shotgun (WGS) entry which is preliminary data.</text>
</comment>
<sequence length="56" mass="6368">MRLSLPIMHLPWSRAARARELTRMARPAEDIEGRTGLGHLSAVTSRIHQQDVEGYE</sequence>